<dbReference type="EMBL" id="BK015227">
    <property type="protein sequence ID" value="DAD96967.1"/>
    <property type="molecule type" value="Genomic_DNA"/>
</dbReference>
<name>A0A8S5NRH3_9CAUD</name>
<proteinExistence type="predicted"/>
<reference evidence="1" key="1">
    <citation type="journal article" date="2021" name="Proc. Natl. Acad. Sci. U.S.A.">
        <title>A Catalog of Tens of Thousands of Viruses from Human Metagenomes Reveals Hidden Associations with Chronic Diseases.</title>
        <authorList>
            <person name="Tisza M.J."/>
            <person name="Buck C.B."/>
        </authorList>
    </citation>
    <scope>NUCLEOTIDE SEQUENCE</scope>
    <source>
        <strain evidence="1">Ctr0w28</strain>
    </source>
</reference>
<accession>A0A8S5NRH3</accession>
<evidence type="ECO:0000313" key="1">
    <source>
        <dbReference type="EMBL" id="DAD96967.1"/>
    </source>
</evidence>
<organism evidence="1">
    <name type="scientific">Myoviridae sp. ctr0w28</name>
    <dbReference type="NCBI Taxonomy" id="2826703"/>
    <lineage>
        <taxon>Viruses</taxon>
        <taxon>Duplodnaviria</taxon>
        <taxon>Heunggongvirae</taxon>
        <taxon>Uroviricota</taxon>
        <taxon>Caudoviricetes</taxon>
    </lineage>
</organism>
<sequence length="97" mass="11043">MTDAEILLILQADLGELYLSEERRYYLQQCIQAARAFIAKEGVSLTNSVEDAQLIEMYAAYLVRKRATAEAMPRMLRWALNNRLFSQKAQVTTNAIG</sequence>
<protein>
    <submittedName>
        <fullName evidence="1">Head Tail Connector Protein</fullName>
    </submittedName>
</protein>